<proteinExistence type="predicted"/>
<feature type="compositionally biased region" description="Basic and acidic residues" evidence="2">
    <location>
        <begin position="101"/>
        <end position="111"/>
    </location>
</feature>
<organism evidence="4 5">
    <name type="scientific">Ceratitis capitata</name>
    <name type="common">Mediterranean fruit fly</name>
    <name type="synonym">Tephritis capitata</name>
    <dbReference type="NCBI Taxonomy" id="7213"/>
    <lineage>
        <taxon>Eukaryota</taxon>
        <taxon>Metazoa</taxon>
        <taxon>Ecdysozoa</taxon>
        <taxon>Arthropoda</taxon>
        <taxon>Hexapoda</taxon>
        <taxon>Insecta</taxon>
        <taxon>Pterygota</taxon>
        <taxon>Neoptera</taxon>
        <taxon>Endopterygota</taxon>
        <taxon>Diptera</taxon>
        <taxon>Brachycera</taxon>
        <taxon>Muscomorpha</taxon>
        <taxon>Tephritoidea</taxon>
        <taxon>Tephritidae</taxon>
        <taxon>Ceratitis</taxon>
        <taxon>Ceratitis</taxon>
    </lineage>
</organism>
<dbReference type="Proteomes" id="UP000606786">
    <property type="component" value="Unassembled WGS sequence"/>
</dbReference>
<comment type="caution">
    <text evidence="4">The sequence shown here is derived from an EMBL/GenBank/DDBJ whole genome shotgun (WGS) entry which is preliminary data.</text>
</comment>
<evidence type="ECO:0000313" key="4">
    <source>
        <dbReference type="EMBL" id="CAD6996867.1"/>
    </source>
</evidence>
<feature type="coiled-coil region" evidence="1">
    <location>
        <begin position="48"/>
        <end position="75"/>
    </location>
</feature>
<dbReference type="AlphaFoldDB" id="A0A811UG64"/>
<accession>A0A811UG64</accession>
<evidence type="ECO:0000313" key="5">
    <source>
        <dbReference type="Proteomes" id="UP000606786"/>
    </source>
</evidence>
<dbReference type="EMBL" id="CAJHJT010000012">
    <property type="protein sequence ID" value="CAD6996867.1"/>
    <property type="molecule type" value="Genomic_DNA"/>
</dbReference>
<dbReference type="GO" id="GO:0045893">
    <property type="term" value="P:positive regulation of DNA-templated transcription"/>
    <property type="evidence" value="ECO:0007669"/>
    <property type="project" value="TreeGrafter"/>
</dbReference>
<feature type="region of interest" description="Disordered" evidence="2">
    <location>
        <begin position="98"/>
        <end position="134"/>
    </location>
</feature>
<dbReference type="OrthoDB" id="691673at2759"/>
<dbReference type="PANTHER" id="PTHR22666">
    <property type="entry name" value="MYB_SANT-LIKE DNA-BINDING DOMAIN-CONTAINING PROTEIN 1"/>
    <property type="match status" value="1"/>
</dbReference>
<reference evidence="4" key="1">
    <citation type="submission" date="2020-11" db="EMBL/GenBank/DDBJ databases">
        <authorList>
            <person name="Whitehead M."/>
        </authorList>
    </citation>
    <scope>NUCLEOTIDE SEQUENCE</scope>
    <source>
        <strain evidence="4">EGII</strain>
    </source>
</reference>
<dbReference type="KEGG" id="ccat:101452555"/>
<evidence type="ECO:0000256" key="1">
    <source>
        <dbReference type="SAM" id="Coils"/>
    </source>
</evidence>
<evidence type="ECO:0000259" key="3">
    <source>
        <dbReference type="Pfam" id="PF13837"/>
    </source>
</evidence>
<evidence type="ECO:0000256" key="2">
    <source>
        <dbReference type="SAM" id="MobiDB-lite"/>
    </source>
</evidence>
<dbReference type="Pfam" id="PF13837">
    <property type="entry name" value="Myb_DNA-bind_4"/>
    <property type="match status" value="1"/>
</dbReference>
<protein>
    <submittedName>
        <fullName evidence="4">(Mediterranean fruit fly) hypothetical protein</fullName>
    </submittedName>
</protein>
<dbReference type="PANTHER" id="PTHR22666:SF3">
    <property type="entry name" value="MYB_SANT-LIKE DNA-BINDING DOMAIN-CONTAINING PROTEIN 1"/>
    <property type="match status" value="1"/>
</dbReference>
<gene>
    <name evidence="4" type="ORF">CCAP1982_LOCUS5540</name>
</gene>
<keyword evidence="1" id="KW-0175">Coiled coil</keyword>
<name>A0A811UG64_CERCA</name>
<dbReference type="InterPro" id="IPR026095">
    <property type="entry name" value="Myb/SANT-like_DNA-bd_dom_prot"/>
</dbReference>
<dbReference type="GO" id="GO:0016604">
    <property type="term" value="C:nuclear body"/>
    <property type="evidence" value="ECO:0007669"/>
    <property type="project" value="TreeGrafter"/>
</dbReference>
<dbReference type="Gene3D" id="1.10.10.60">
    <property type="entry name" value="Homeodomain-like"/>
    <property type="match status" value="1"/>
</dbReference>
<feature type="domain" description="Myb/SANT-like DNA-binding" evidence="3">
    <location>
        <begin position="10"/>
        <end position="93"/>
    </location>
</feature>
<sequence length="185" mass="22223">MKKKQRNFLSRQEVYKLIDIWAEHIDQLRRTFRNKEVYKSMSLELRARHRLTLSCEEIRSRIANLKKQFKIEKKSELCGRASTWPYFKKVNELLEEGNTNKSEKSHDKEPDIYEQSASEELKREESVASGSRSKRKLYEVEFLKIAKEEQKNMKKYFKNSLENDEKIIKLLQKNNDLLSQLLYKA</sequence>
<dbReference type="InterPro" id="IPR044822">
    <property type="entry name" value="Myb_DNA-bind_4"/>
</dbReference>
<keyword evidence="5" id="KW-1185">Reference proteome</keyword>